<feature type="domain" description="D-isomer specific 2-hydroxyacid dehydrogenase catalytic" evidence="5">
    <location>
        <begin position="4"/>
        <end position="314"/>
    </location>
</feature>
<evidence type="ECO:0000259" key="5">
    <source>
        <dbReference type="Pfam" id="PF00389"/>
    </source>
</evidence>
<organism evidence="7 8">
    <name type="scientific">Paenibacillus methanolicus</name>
    <dbReference type="NCBI Taxonomy" id="582686"/>
    <lineage>
        <taxon>Bacteria</taxon>
        <taxon>Bacillati</taxon>
        <taxon>Bacillota</taxon>
        <taxon>Bacilli</taxon>
        <taxon>Bacillales</taxon>
        <taxon>Paenibacillaceae</taxon>
        <taxon>Paenibacillus</taxon>
    </lineage>
</organism>
<dbReference type="InterPro" id="IPR006140">
    <property type="entry name" value="D-isomer_DH_NAD-bd"/>
</dbReference>
<evidence type="ECO:0000313" key="7">
    <source>
        <dbReference type="EMBL" id="TYP78051.1"/>
    </source>
</evidence>
<name>A0A5S5CF74_9BACL</name>
<evidence type="ECO:0000256" key="4">
    <source>
        <dbReference type="RuleBase" id="RU003719"/>
    </source>
</evidence>
<keyword evidence="3" id="KW-0520">NAD</keyword>
<dbReference type="Pfam" id="PF00389">
    <property type="entry name" value="2-Hacid_dh"/>
    <property type="match status" value="1"/>
</dbReference>
<dbReference type="Pfam" id="PF02826">
    <property type="entry name" value="2-Hacid_dh_C"/>
    <property type="match status" value="1"/>
</dbReference>
<comment type="caution">
    <text evidence="7">The sequence shown here is derived from an EMBL/GenBank/DDBJ whole genome shotgun (WGS) entry which is preliminary data.</text>
</comment>
<protein>
    <submittedName>
        <fullName evidence="7">Phosphoglycerate dehydrogenase-like enzyme</fullName>
    </submittedName>
</protein>
<dbReference type="GO" id="GO:0016616">
    <property type="term" value="F:oxidoreductase activity, acting on the CH-OH group of donors, NAD or NADP as acceptor"/>
    <property type="evidence" value="ECO:0007669"/>
    <property type="project" value="InterPro"/>
</dbReference>
<dbReference type="PANTHER" id="PTHR43333:SF1">
    <property type="entry name" value="D-ISOMER SPECIFIC 2-HYDROXYACID DEHYDROGENASE NAD-BINDING DOMAIN-CONTAINING PROTEIN"/>
    <property type="match status" value="1"/>
</dbReference>
<sequence length="320" mass="35111">MGKIVVVNPIKEKHMRQIREQAPGWDVVASEERFEKGQLRAHLDGAEIVVGWNMTVEEAVSDPASRVRWIQHWGAGVEHLPLALLKERGIRLTNATGVHADPISETIFGLMLAFARDLHKAIRSQTERSWGSYGELGEIHGKTIGILGVGAIGEETARIAKAFQMRVLGVRRSGLPAAGVDRMYGMDSLHDVLRESDFVVNCLPHTPETDHLLDRAAFAVMKPTAYYINIGRGKTTDTAALLEALTDGKLAGAGLDVFEEEPLPADHPFWGMDNVIVTPHNAGSTYRYTDRIIDIFTANLAQYAQGLGPAINEVELSLGY</sequence>
<dbReference type="FunFam" id="3.40.50.720:FF:000363">
    <property type="entry name" value="D-isomer specific 2-hydroxyacid dehydrogenase"/>
    <property type="match status" value="1"/>
</dbReference>
<feature type="domain" description="D-isomer specific 2-hydroxyacid dehydrogenase NAD-binding" evidence="6">
    <location>
        <begin position="108"/>
        <end position="282"/>
    </location>
</feature>
<reference evidence="7 8" key="1">
    <citation type="submission" date="2019-07" db="EMBL/GenBank/DDBJ databases">
        <title>Genomic Encyclopedia of Type Strains, Phase III (KMG-III): the genomes of soil and plant-associated and newly described type strains.</title>
        <authorList>
            <person name="Whitman W."/>
        </authorList>
    </citation>
    <scope>NUCLEOTIDE SEQUENCE [LARGE SCALE GENOMIC DNA]</scope>
    <source>
        <strain evidence="7 8">BL24</strain>
    </source>
</reference>
<dbReference type="SUPFAM" id="SSF52283">
    <property type="entry name" value="Formate/glycerate dehydrogenase catalytic domain-like"/>
    <property type="match status" value="1"/>
</dbReference>
<dbReference type="Gene3D" id="3.40.50.720">
    <property type="entry name" value="NAD(P)-binding Rossmann-like Domain"/>
    <property type="match status" value="2"/>
</dbReference>
<gene>
    <name evidence="7" type="ORF">BCM02_102627</name>
</gene>
<accession>A0A5S5CF74</accession>
<dbReference type="SUPFAM" id="SSF51735">
    <property type="entry name" value="NAD(P)-binding Rossmann-fold domains"/>
    <property type="match status" value="1"/>
</dbReference>
<dbReference type="OrthoDB" id="9805416at2"/>
<evidence type="ECO:0000259" key="6">
    <source>
        <dbReference type="Pfam" id="PF02826"/>
    </source>
</evidence>
<evidence type="ECO:0000256" key="2">
    <source>
        <dbReference type="ARBA" id="ARBA00023002"/>
    </source>
</evidence>
<proteinExistence type="inferred from homology"/>
<comment type="similarity">
    <text evidence="1 4">Belongs to the D-isomer specific 2-hydroxyacid dehydrogenase family.</text>
</comment>
<dbReference type="GO" id="GO:0051287">
    <property type="term" value="F:NAD binding"/>
    <property type="evidence" value="ECO:0007669"/>
    <property type="project" value="InterPro"/>
</dbReference>
<dbReference type="Proteomes" id="UP000323257">
    <property type="component" value="Unassembled WGS sequence"/>
</dbReference>
<evidence type="ECO:0000256" key="1">
    <source>
        <dbReference type="ARBA" id="ARBA00005854"/>
    </source>
</evidence>
<dbReference type="InterPro" id="IPR006139">
    <property type="entry name" value="D-isomer_2_OHA_DH_cat_dom"/>
</dbReference>
<dbReference type="PANTHER" id="PTHR43333">
    <property type="entry name" value="2-HACID_DH_C DOMAIN-CONTAINING PROTEIN"/>
    <property type="match status" value="1"/>
</dbReference>
<evidence type="ECO:0000313" key="8">
    <source>
        <dbReference type="Proteomes" id="UP000323257"/>
    </source>
</evidence>
<evidence type="ECO:0000256" key="3">
    <source>
        <dbReference type="ARBA" id="ARBA00023027"/>
    </source>
</evidence>
<keyword evidence="2 4" id="KW-0560">Oxidoreductase</keyword>
<dbReference type="AlphaFoldDB" id="A0A5S5CF74"/>
<dbReference type="EMBL" id="VNHS01000002">
    <property type="protein sequence ID" value="TYP78051.1"/>
    <property type="molecule type" value="Genomic_DNA"/>
</dbReference>
<dbReference type="RefSeq" id="WP_148928517.1">
    <property type="nucleotide sequence ID" value="NZ_VNHS01000002.1"/>
</dbReference>
<dbReference type="CDD" id="cd05300">
    <property type="entry name" value="2-Hacid_dh_1"/>
    <property type="match status" value="1"/>
</dbReference>
<keyword evidence="8" id="KW-1185">Reference proteome</keyword>
<dbReference type="InterPro" id="IPR036291">
    <property type="entry name" value="NAD(P)-bd_dom_sf"/>
</dbReference>